<accession>C3MAC8</accession>
<reference evidence="1 2" key="1">
    <citation type="journal article" date="2009" name="Appl. Environ. Microbiol.">
        <title>Rhizobium sp. strain NGR234 possesses a remarkable number of secretion systems.</title>
        <authorList>
            <person name="Schmeisser C."/>
            <person name="Liesegang H."/>
            <person name="Krysciak D."/>
            <person name="Bakkou N."/>
            <person name="Le Quere A."/>
            <person name="Wollherr A."/>
            <person name="Heinemeyer I."/>
            <person name="Morgenstern B."/>
            <person name="Pommerening-Roeser A."/>
            <person name="Flores M."/>
            <person name="Palacios R."/>
            <person name="Brenner S."/>
            <person name="Gottschalk G."/>
            <person name="Schmitz R.A."/>
            <person name="Broughton W.J."/>
            <person name="Perret X."/>
            <person name="Strittmatter A.W."/>
            <person name="Streit W.R."/>
        </authorList>
    </citation>
    <scope>NUCLEOTIDE SEQUENCE [LARGE SCALE GENOMIC DNA]</scope>
    <source>
        <strain evidence="2">NBRC 101917 / NGR234</strain>
    </source>
</reference>
<proteinExistence type="predicted"/>
<dbReference type="Proteomes" id="UP000001054">
    <property type="component" value="Chromosome"/>
</dbReference>
<protein>
    <submittedName>
        <fullName evidence="1">Uncharacterized protein</fullName>
    </submittedName>
</protein>
<organism evidence="1 2">
    <name type="scientific">Sinorhizobium fredii (strain NBRC 101917 / NGR234)</name>
    <dbReference type="NCBI Taxonomy" id="394"/>
    <lineage>
        <taxon>Bacteria</taxon>
        <taxon>Pseudomonadati</taxon>
        <taxon>Pseudomonadota</taxon>
        <taxon>Alphaproteobacteria</taxon>
        <taxon>Hyphomicrobiales</taxon>
        <taxon>Rhizobiaceae</taxon>
        <taxon>Sinorhizobium/Ensifer group</taxon>
        <taxon>Sinorhizobium</taxon>
    </lineage>
</organism>
<dbReference type="AlphaFoldDB" id="C3MAC8"/>
<dbReference type="KEGG" id="rhi:NGR_c11220"/>
<name>C3MAC8_SINFN</name>
<dbReference type="EMBL" id="CP001389">
    <property type="protein sequence ID" value="ACP24907.1"/>
    <property type="molecule type" value="Genomic_DNA"/>
</dbReference>
<evidence type="ECO:0000313" key="2">
    <source>
        <dbReference type="Proteomes" id="UP000001054"/>
    </source>
</evidence>
<evidence type="ECO:0000313" key="1">
    <source>
        <dbReference type="EMBL" id="ACP24907.1"/>
    </source>
</evidence>
<keyword evidence="2" id="KW-1185">Reference proteome</keyword>
<sequence length="63" mass="7259">MFFTSGSIAFALPSQCIRIASFIVFISFFTPVRLCRLGAYLRLFREVDLLQPAGFYVHINCHR</sequence>
<gene>
    <name evidence="1" type="ordered locus">NGR_c11220</name>
</gene>
<dbReference type="STRING" id="394.NGR_c11220"/>
<dbReference type="HOGENOM" id="CLU_2882883_0_0_5"/>